<feature type="transmembrane region" description="Helical" evidence="21">
    <location>
        <begin position="81"/>
        <end position="101"/>
    </location>
</feature>
<keyword evidence="3" id="KW-1003">Cell membrane</keyword>
<dbReference type="GO" id="GO:0005886">
    <property type="term" value="C:plasma membrane"/>
    <property type="evidence" value="ECO:0007669"/>
    <property type="project" value="UniProtKB-SubCell"/>
</dbReference>
<sequence length="372" mass="40982">MEDKELALRSQKNKLDLWFIATAIFLVLFGLLVIYDATIITAYRDFGDKFYYFKNQLVWASVGITALICFSIIDYHKLLRISWILLLFTIFLLIIVLIPQVGTQALGARRWISIGNFNFQPSEIAKLALIFYATAILSKAEKYKVRFIDAAIVFFLPLLVIVGLILLQPDLGTALILVAILLSVYFIGKATLWHFILIVPVMIIVSIAAIIIEPYRVARLKTFLNPQHDPLGASYQINQILSAISSGGLLGVGIGASRSKFAFIPEIQSDAIFAVIVEELGFIGAIFLMSLFLFLIVRALNIAQNAKDSSGKILAMGLVSLLSVQILFNLASNVALVPLTGIPLPFISYGGSSLVVTMISIGILVNIKKQNL</sequence>
<comment type="catalytic activity">
    <reaction evidence="20">
        <text>[GlcNAc-(1-&gt;4)-Mur2Ac(oyl-L-Ala-gamma-D-Glu-L-Lys-D-Ala-D-Ala)](n)-di-trans,octa-cis-undecaprenyl diphosphate + beta-D-GlcNAc-(1-&gt;4)-Mur2Ac(oyl-L-Ala-gamma-D-Glu-L-Lys-D-Ala-D-Ala)-di-trans,octa-cis-undecaprenyl diphosphate = [GlcNAc-(1-&gt;4)-Mur2Ac(oyl-L-Ala-gamma-D-Glu-L-Lys-D-Ala-D-Ala)](n+1)-di-trans,octa-cis-undecaprenyl diphosphate + di-trans,octa-cis-undecaprenyl diphosphate + H(+)</text>
        <dbReference type="Rhea" id="RHEA:23708"/>
        <dbReference type="Rhea" id="RHEA-COMP:9602"/>
        <dbReference type="Rhea" id="RHEA-COMP:9603"/>
        <dbReference type="ChEBI" id="CHEBI:15378"/>
        <dbReference type="ChEBI" id="CHEBI:58405"/>
        <dbReference type="ChEBI" id="CHEBI:60033"/>
        <dbReference type="ChEBI" id="CHEBI:78435"/>
        <dbReference type="EC" id="2.4.99.28"/>
    </reaction>
</comment>
<evidence type="ECO:0000313" key="23">
    <source>
        <dbReference type="Proteomes" id="UP000178492"/>
    </source>
</evidence>
<dbReference type="GO" id="GO:0009252">
    <property type="term" value="P:peptidoglycan biosynthetic process"/>
    <property type="evidence" value="ECO:0007669"/>
    <property type="project" value="UniProtKB-KW"/>
</dbReference>
<keyword evidence="10 21" id="KW-1133">Transmembrane helix</keyword>
<evidence type="ECO:0000256" key="3">
    <source>
        <dbReference type="ARBA" id="ARBA00022475"/>
    </source>
</evidence>
<feature type="transmembrane region" description="Helical" evidence="21">
    <location>
        <begin position="56"/>
        <end position="75"/>
    </location>
</feature>
<dbReference type="GO" id="GO:0015648">
    <property type="term" value="F:lipid-linked peptidoglycan transporter activity"/>
    <property type="evidence" value="ECO:0007669"/>
    <property type="project" value="TreeGrafter"/>
</dbReference>
<dbReference type="NCBIfam" id="TIGR02614">
    <property type="entry name" value="ftsW"/>
    <property type="match status" value="1"/>
</dbReference>
<feature type="transmembrane region" description="Helical" evidence="21">
    <location>
        <begin position="195"/>
        <end position="212"/>
    </location>
</feature>
<evidence type="ECO:0000256" key="12">
    <source>
        <dbReference type="ARBA" id="ARBA00023306"/>
    </source>
</evidence>
<dbReference type="GO" id="GO:0008360">
    <property type="term" value="P:regulation of cell shape"/>
    <property type="evidence" value="ECO:0007669"/>
    <property type="project" value="UniProtKB-KW"/>
</dbReference>
<keyword evidence="6" id="KW-0808">Transferase</keyword>
<feature type="transmembrane region" description="Helical" evidence="21">
    <location>
        <begin position="171"/>
        <end position="188"/>
    </location>
</feature>
<gene>
    <name evidence="22" type="ORF">A3D81_03080</name>
</gene>
<evidence type="ECO:0000256" key="15">
    <source>
        <dbReference type="ARBA" id="ARBA00033270"/>
    </source>
</evidence>
<dbReference type="EC" id="2.4.99.28" evidence="19"/>
<keyword evidence="9" id="KW-0573">Peptidoglycan synthesis</keyword>
<evidence type="ECO:0000256" key="16">
    <source>
        <dbReference type="ARBA" id="ARBA00038053"/>
    </source>
</evidence>
<dbReference type="InterPro" id="IPR001182">
    <property type="entry name" value="FtsW/RodA"/>
</dbReference>
<keyword evidence="13" id="KW-0961">Cell wall biogenesis/degradation</keyword>
<feature type="transmembrane region" description="Helical" evidence="21">
    <location>
        <begin position="147"/>
        <end position="165"/>
    </location>
</feature>
<keyword evidence="12" id="KW-0131">Cell cycle</keyword>
<organism evidence="22 23">
    <name type="scientific">Candidatus Curtissbacteria bacterium RIFCSPHIGHO2_02_FULL_40_17</name>
    <dbReference type="NCBI Taxonomy" id="1797715"/>
    <lineage>
        <taxon>Bacteria</taxon>
        <taxon>Candidatus Curtissiibacteriota</taxon>
    </lineage>
</organism>
<protein>
    <recommendedName>
        <fullName evidence="17">Probable peptidoglycan glycosyltransferase FtsW</fullName>
        <ecNumber evidence="19">2.4.99.28</ecNumber>
    </recommendedName>
    <alternativeName>
        <fullName evidence="18">Cell division protein FtsW</fullName>
    </alternativeName>
    <alternativeName>
        <fullName evidence="15">Cell wall polymerase</fullName>
    </alternativeName>
    <alternativeName>
        <fullName evidence="14">Peptidoglycan polymerase</fullName>
    </alternativeName>
</protein>
<evidence type="ECO:0000256" key="6">
    <source>
        <dbReference type="ARBA" id="ARBA00022679"/>
    </source>
</evidence>
<proteinExistence type="inferred from homology"/>
<evidence type="ECO:0000256" key="9">
    <source>
        <dbReference type="ARBA" id="ARBA00022984"/>
    </source>
</evidence>
<evidence type="ECO:0000256" key="14">
    <source>
        <dbReference type="ARBA" id="ARBA00032370"/>
    </source>
</evidence>
<name>A0A1F5GJL0_9BACT</name>
<evidence type="ECO:0000256" key="11">
    <source>
        <dbReference type="ARBA" id="ARBA00023136"/>
    </source>
</evidence>
<dbReference type="Pfam" id="PF01098">
    <property type="entry name" value="FTSW_RODA_SPOVE"/>
    <property type="match status" value="1"/>
</dbReference>
<keyword evidence="7 21" id="KW-0812">Transmembrane</keyword>
<keyword evidence="4 22" id="KW-0132">Cell division</keyword>
<dbReference type="GO" id="GO:0032153">
    <property type="term" value="C:cell division site"/>
    <property type="evidence" value="ECO:0007669"/>
    <property type="project" value="TreeGrafter"/>
</dbReference>
<dbReference type="EMBL" id="MFBE01000005">
    <property type="protein sequence ID" value="OGD92024.1"/>
    <property type="molecule type" value="Genomic_DNA"/>
</dbReference>
<evidence type="ECO:0000256" key="13">
    <source>
        <dbReference type="ARBA" id="ARBA00023316"/>
    </source>
</evidence>
<evidence type="ECO:0000256" key="8">
    <source>
        <dbReference type="ARBA" id="ARBA00022960"/>
    </source>
</evidence>
<evidence type="ECO:0000256" key="18">
    <source>
        <dbReference type="ARBA" id="ARBA00041418"/>
    </source>
</evidence>
<dbReference type="PANTHER" id="PTHR30474">
    <property type="entry name" value="CELL CYCLE PROTEIN"/>
    <property type="match status" value="1"/>
</dbReference>
<dbReference type="PANTHER" id="PTHR30474:SF2">
    <property type="entry name" value="PEPTIDOGLYCAN GLYCOSYLTRANSFERASE FTSW-RELATED"/>
    <property type="match status" value="1"/>
</dbReference>
<dbReference type="InterPro" id="IPR013437">
    <property type="entry name" value="FtsW"/>
</dbReference>
<keyword evidence="11 21" id="KW-0472">Membrane</keyword>
<evidence type="ECO:0000256" key="10">
    <source>
        <dbReference type="ARBA" id="ARBA00022989"/>
    </source>
</evidence>
<dbReference type="AlphaFoldDB" id="A0A1F5GJL0"/>
<evidence type="ECO:0000256" key="17">
    <source>
        <dbReference type="ARBA" id="ARBA00041185"/>
    </source>
</evidence>
<comment type="subcellular location">
    <subcellularLocation>
        <location evidence="1">Cell membrane</location>
        <topology evidence="1">Multi-pass membrane protein</topology>
    </subcellularLocation>
</comment>
<feature type="transmembrane region" description="Helical" evidence="21">
    <location>
        <begin position="346"/>
        <end position="367"/>
    </location>
</feature>
<dbReference type="GO" id="GO:0008955">
    <property type="term" value="F:peptidoglycan glycosyltransferase activity"/>
    <property type="evidence" value="ECO:0007669"/>
    <property type="project" value="UniProtKB-EC"/>
</dbReference>
<feature type="transmembrane region" description="Helical" evidence="21">
    <location>
        <begin position="280"/>
        <end position="301"/>
    </location>
</feature>
<keyword evidence="8" id="KW-0133">Cell shape</keyword>
<dbReference type="GO" id="GO:0051301">
    <property type="term" value="P:cell division"/>
    <property type="evidence" value="ECO:0007669"/>
    <property type="project" value="UniProtKB-KW"/>
</dbReference>
<accession>A0A1F5GJL0</accession>
<evidence type="ECO:0000256" key="21">
    <source>
        <dbReference type="SAM" id="Phobius"/>
    </source>
</evidence>
<feature type="transmembrane region" description="Helical" evidence="21">
    <location>
        <begin position="17"/>
        <end position="35"/>
    </location>
</feature>
<keyword evidence="5" id="KW-0328">Glycosyltransferase</keyword>
<evidence type="ECO:0000256" key="19">
    <source>
        <dbReference type="ARBA" id="ARBA00044770"/>
    </source>
</evidence>
<comment type="caution">
    <text evidence="22">The sequence shown here is derived from an EMBL/GenBank/DDBJ whole genome shotgun (WGS) entry which is preliminary data.</text>
</comment>
<evidence type="ECO:0000256" key="20">
    <source>
        <dbReference type="ARBA" id="ARBA00049902"/>
    </source>
</evidence>
<comment type="similarity">
    <text evidence="16">Belongs to the SEDS family. FtsW subfamily.</text>
</comment>
<evidence type="ECO:0000256" key="5">
    <source>
        <dbReference type="ARBA" id="ARBA00022676"/>
    </source>
</evidence>
<dbReference type="GO" id="GO:0071555">
    <property type="term" value="P:cell wall organization"/>
    <property type="evidence" value="ECO:0007669"/>
    <property type="project" value="UniProtKB-KW"/>
</dbReference>
<evidence type="ECO:0000313" key="22">
    <source>
        <dbReference type="EMBL" id="OGD92024.1"/>
    </source>
</evidence>
<reference evidence="22 23" key="1">
    <citation type="journal article" date="2016" name="Nat. Commun.">
        <title>Thousands of microbial genomes shed light on interconnected biogeochemical processes in an aquifer system.</title>
        <authorList>
            <person name="Anantharaman K."/>
            <person name="Brown C.T."/>
            <person name="Hug L.A."/>
            <person name="Sharon I."/>
            <person name="Castelle C.J."/>
            <person name="Probst A.J."/>
            <person name="Thomas B.C."/>
            <person name="Singh A."/>
            <person name="Wilkins M.J."/>
            <person name="Karaoz U."/>
            <person name="Brodie E.L."/>
            <person name="Williams K.H."/>
            <person name="Hubbard S.S."/>
            <person name="Banfield J.F."/>
        </authorList>
    </citation>
    <scope>NUCLEOTIDE SEQUENCE [LARGE SCALE GENOMIC DNA]</scope>
</reference>
<evidence type="ECO:0000256" key="1">
    <source>
        <dbReference type="ARBA" id="ARBA00004651"/>
    </source>
</evidence>
<feature type="transmembrane region" description="Helical" evidence="21">
    <location>
        <begin position="313"/>
        <end position="334"/>
    </location>
</feature>
<comment type="pathway">
    <text evidence="2">Cell wall biogenesis; peptidoglycan biosynthesis.</text>
</comment>
<evidence type="ECO:0000256" key="4">
    <source>
        <dbReference type="ARBA" id="ARBA00022618"/>
    </source>
</evidence>
<evidence type="ECO:0000256" key="2">
    <source>
        <dbReference type="ARBA" id="ARBA00004752"/>
    </source>
</evidence>
<dbReference type="Proteomes" id="UP000178492">
    <property type="component" value="Unassembled WGS sequence"/>
</dbReference>
<evidence type="ECO:0000256" key="7">
    <source>
        <dbReference type="ARBA" id="ARBA00022692"/>
    </source>
</evidence>
<dbReference type="STRING" id="1797715.A3D81_03080"/>